<evidence type="ECO:0000313" key="1">
    <source>
        <dbReference type="EMBL" id="CAH7467545.1"/>
    </source>
</evidence>
<evidence type="ECO:0000313" key="2">
    <source>
        <dbReference type="Proteomes" id="UP001152836"/>
    </source>
</evidence>
<keyword evidence="2" id="KW-1185">Reference proteome</keyword>
<reference evidence="1" key="1">
    <citation type="submission" date="2022-06" db="EMBL/GenBank/DDBJ databases">
        <authorList>
            <person name="Andreotti S."/>
            <person name="Wyler E."/>
        </authorList>
    </citation>
    <scope>NUCLEOTIDE SEQUENCE</scope>
</reference>
<sequence length="93" mass="10348">MKKPLSILNHLTKELSLKLLNHLYVDLSAPSPTPFLPACHHASCHDNNGLNLQTLGSLIMVRGVAQKNWVRDILNPKGHLKDLISKSESFSKL</sequence>
<dbReference type="Proteomes" id="UP001152836">
    <property type="component" value="Unassembled WGS sequence"/>
</dbReference>
<organism evidence="1 2">
    <name type="scientific">Phodopus roborovskii</name>
    <name type="common">Roborovski's desert hamster</name>
    <name type="synonym">Cricetulus roborovskii</name>
    <dbReference type="NCBI Taxonomy" id="109678"/>
    <lineage>
        <taxon>Eukaryota</taxon>
        <taxon>Metazoa</taxon>
        <taxon>Chordata</taxon>
        <taxon>Craniata</taxon>
        <taxon>Vertebrata</taxon>
        <taxon>Euteleostomi</taxon>
        <taxon>Mammalia</taxon>
        <taxon>Eutheria</taxon>
        <taxon>Euarchontoglires</taxon>
        <taxon>Glires</taxon>
        <taxon>Rodentia</taxon>
        <taxon>Myomorpha</taxon>
        <taxon>Muroidea</taxon>
        <taxon>Cricetidae</taxon>
        <taxon>Cricetinae</taxon>
        <taxon>Phodopus</taxon>
    </lineage>
</organism>
<dbReference type="AlphaFoldDB" id="A0AAV0AFQ1"/>
<protein>
    <submittedName>
        <fullName evidence="1">1700010B08Rik protein</fullName>
    </submittedName>
</protein>
<proteinExistence type="predicted"/>
<comment type="caution">
    <text evidence="1">The sequence shown here is derived from an EMBL/GenBank/DDBJ whole genome shotgun (WGS) entry which is preliminary data.</text>
</comment>
<accession>A0AAV0AFQ1</accession>
<gene>
    <name evidence="1" type="primary">1700010B08Rik</name>
    <name evidence="1" type="ORF">PHOROB_LOCUS17633</name>
</gene>
<dbReference type="EMBL" id="CALSGD010001666">
    <property type="protein sequence ID" value="CAH7467545.1"/>
    <property type="molecule type" value="Genomic_DNA"/>
</dbReference>
<name>A0AAV0AFQ1_PHORO</name>